<protein>
    <submittedName>
        <fullName evidence="2">Uncharacterized protein</fullName>
    </submittedName>
</protein>
<gene>
    <name evidence="2" type="ORF">PAHAL_1G302300</name>
</gene>
<feature type="compositionally biased region" description="Polar residues" evidence="1">
    <location>
        <begin position="282"/>
        <end position="301"/>
    </location>
</feature>
<sequence>MFAWNTVGQRLCARRILCFLRARCLQGAAHQLEKGTAVFFDVSHLGHLARSARWDELTSYVGRFMPFHSGPPSPQASRFLRCLHVYTVLGRIAAGGKHAEGVRTMFPLLDAAAAAANPRTAALHAFFHRVLQSPPRDFADLMRIWAVAAERLKDLALECPELKGKLHLPNTAPKSWQINLSGVPRPVLRPYTKKVNKQKARDLACLIEEKRQEILGNLSAVSSDETFDSMRYGMQVAPAPPLVQTAPGVDATAAAGTLGRGDGSREEAGEDASKWEKKRKMSSTATPEMTQDASSTPSTRSMKVARKD</sequence>
<accession>A0A2S3GQS9</accession>
<reference evidence="2" key="1">
    <citation type="submission" date="2018-04" db="EMBL/GenBank/DDBJ databases">
        <title>WGS assembly of Panicum hallii.</title>
        <authorList>
            <person name="Lovell J."/>
            <person name="Jenkins J."/>
            <person name="Lowry D."/>
            <person name="Mamidi S."/>
            <person name="Sreedasyam A."/>
            <person name="Weng X."/>
            <person name="Barry K."/>
            <person name="Bonette J."/>
            <person name="Campitelli B."/>
            <person name="Daum C."/>
            <person name="Gordon S."/>
            <person name="Gould B."/>
            <person name="Lipzen A."/>
            <person name="Macqueen A."/>
            <person name="Palacio-Mejia J."/>
            <person name="Plott C."/>
            <person name="Shakirov E."/>
            <person name="Shu S."/>
            <person name="Yoshinaga Y."/>
            <person name="Zane M."/>
            <person name="Rokhsar D."/>
            <person name="Grimwood J."/>
            <person name="Schmutz J."/>
            <person name="Juenger T."/>
        </authorList>
    </citation>
    <scope>NUCLEOTIDE SEQUENCE [LARGE SCALE GENOMIC DNA]</scope>
    <source>
        <strain evidence="2">FIL2</strain>
    </source>
</reference>
<dbReference type="AlphaFoldDB" id="A0A2S3GQS9"/>
<feature type="compositionally biased region" description="Basic and acidic residues" evidence="1">
    <location>
        <begin position="262"/>
        <end position="275"/>
    </location>
</feature>
<organism evidence="2">
    <name type="scientific">Panicum hallii</name>
    <dbReference type="NCBI Taxonomy" id="206008"/>
    <lineage>
        <taxon>Eukaryota</taxon>
        <taxon>Viridiplantae</taxon>
        <taxon>Streptophyta</taxon>
        <taxon>Embryophyta</taxon>
        <taxon>Tracheophyta</taxon>
        <taxon>Spermatophyta</taxon>
        <taxon>Magnoliopsida</taxon>
        <taxon>Liliopsida</taxon>
        <taxon>Poales</taxon>
        <taxon>Poaceae</taxon>
        <taxon>PACMAD clade</taxon>
        <taxon>Panicoideae</taxon>
        <taxon>Panicodae</taxon>
        <taxon>Paniceae</taxon>
        <taxon>Panicinae</taxon>
        <taxon>Panicum</taxon>
        <taxon>Panicum sect. Panicum</taxon>
    </lineage>
</organism>
<dbReference type="Proteomes" id="UP000243499">
    <property type="component" value="Chromosome 1"/>
</dbReference>
<dbReference type="PANTHER" id="PTHR36478:SF18">
    <property type="entry name" value="LISH DOMAIN-CONTAINING PROTEIN"/>
    <property type="match status" value="1"/>
</dbReference>
<feature type="region of interest" description="Disordered" evidence="1">
    <location>
        <begin position="253"/>
        <end position="308"/>
    </location>
</feature>
<dbReference type="PANTHER" id="PTHR36478">
    <property type="entry name" value="OS04G0614237 PROTEIN-RELATED"/>
    <property type="match status" value="1"/>
</dbReference>
<evidence type="ECO:0000256" key="1">
    <source>
        <dbReference type="SAM" id="MobiDB-lite"/>
    </source>
</evidence>
<proteinExistence type="predicted"/>
<dbReference type="Gramene" id="PAN06968">
    <property type="protein sequence ID" value="PAN06968"/>
    <property type="gene ID" value="PAHAL_1G302300"/>
</dbReference>
<dbReference type="EMBL" id="CM008046">
    <property type="protein sequence ID" value="PAN06968.1"/>
    <property type="molecule type" value="Genomic_DNA"/>
</dbReference>
<name>A0A2S3GQS9_9POAL</name>
<evidence type="ECO:0000313" key="2">
    <source>
        <dbReference type="EMBL" id="PAN06968.1"/>
    </source>
</evidence>